<dbReference type="InterPro" id="IPR036625">
    <property type="entry name" value="E3-bd_dom_sf"/>
</dbReference>
<protein>
    <submittedName>
        <fullName evidence="3">E3 binding domain-containing protein</fullName>
    </submittedName>
</protein>
<comment type="caution">
    <text evidence="3">The sequence shown here is derived from an EMBL/GenBank/DDBJ whole genome shotgun (WGS) entry which is preliminary data.</text>
</comment>
<accession>A0ABU1GXW6</accession>
<dbReference type="PROSITE" id="PS51826">
    <property type="entry name" value="PSBD"/>
    <property type="match status" value="1"/>
</dbReference>
<proteinExistence type="inferred from homology"/>
<gene>
    <name evidence="3" type="ORF">QC825_12480</name>
</gene>
<dbReference type="RefSeq" id="WP_251593659.1">
    <property type="nucleotide sequence ID" value="NZ_JAMLJI010000003.1"/>
</dbReference>
<feature type="domain" description="Peripheral subunit-binding (PSBD)" evidence="2">
    <location>
        <begin position="14"/>
        <end position="51"/>
    </location>
</feature>
<dbReference type="Pfam" id="PF02817">
    <property type="entry name" value="E3_binding"/>
    <property type="match status" value="1"/>
</dbReference>
<keyword evidence="4" id="KW-1185">Reference proteome</keyword>
<name>A0ABU1GXW6_9GAMM</name>
<evidence type="ECO:0000313" key="3">
    <source>
        <dbReference type="EMBL" id="MDR5896891.1"/>
    </source>
</evidence>
<evidence type="ECO:0000313" key="4">
    <source>
        <dbReference type="Proteomes" id="UP001269375"/>
    </source>
</evidence>
<dbReference type="Gene3D" id="4.10.320.10">
    <property type="entry name" value="E3-binding domain"/>
    <property type="match status" value="1"/>
</dbReference>
<dbReference type="Proteomes" id="UP001269375">
    <property type="component" value="Unassembled WGS sequence"/>
</dbReference>
<dbReference type="SUPFAM" id="SSF47005">
    <property type="entry name" value="Peripheral subunit-binding domain of 2-oxo acid dehydrogenase complex"/>
    <property type="match status" value="1"/>
</dbReference>
<dbReference type="InterPro" id="IPR004167">
    <property type="entry name" value="PSBD"/>
</dbReference>
<evidence type="ECO:0000256" key="1">
    <source>
        <dbReference type="ARBA" id="ARBA00007317"/>
    </source>
</evidence>
<dbReference type="EMBL" id="JARWAO010000007">
    <property type="protein sequence ID" value="MDR5896891.1"/>
    <property type="molecule type" value="Genomic_DNA"/>
</dbReference>
<sequence length="66" mass="7378">MLTDDVDTFTPVAHAAPKVRRYARELGVPLARVHASGPRGRILIRDVQAFVRQTLDLSGVHSEERE</sequence>
<evidence type="ECO:0000259" key="2">
    <source>
        <dbReference type="PROSITE" id="PS51826"/>
    </source>
</evidence>
<comment type="similarity">
    <text evidence="1">Belongs to the 2-oxoacid dehydrogenase family.</text>
</comment>
<reference evidence="3 4" key="1">
    <citation type="submission" date="2023-04" db="EMBL/GenBank/DDBJ databases">
        <title>A long-awaited taxogenomic arrangement of the family Halomonadaceae.</title>
        <authorList>
            <person name="De La Haba R."/>
            <person name="Chuvochina M."/>
            <person name="Wittouck S."/>
            <person name="Arahal D.R."/>
            <person name="Sanchez-Porro C."/>
            <person name="Hugenholtz P."/>
            <person name="Ventosa A."/>
        </authorList>
    </citation>
    <scope>NUCLEOTIDE SEQUENCE [LARGE SCALE GENOMIC DNA]</scope>
    <source>
        <strain evidence="3 4">DSM 22428</strain>
    </source>
</reference>
<organism evidence="3 4">
    <name type="scientific">Larsenimonas suaedae</name>
    <dbReference type="NCBI Taxonomy" id="1851019"/>
    <lineage>
        <taxon>Bacteria</taxon>
        <taxon>Pseudomonadati</taxon>
        <taxon>Pseudomonadota</taxon>
        <taxon>Gammaproteobacteria</taxon>
        <taxon>Oceanospirillales</taxon>
        <taxon>Halomonadaceae</taxon>
        <taxon>Larsenimonas</taxon>
    </lineage>
</organism>